<dbReference type="InterPro" id="IPR050235">
    <property type="entry name" value="CK1_Ser-Thr_kinase"/>
</dbReference>
<feature type="compositionally biased region" description="Pro residues" evidence="1">
    <location>
        <begin position="132"/>
        <end position="142"/>
    </location>
</feature>
<feature type="compositionally biased region" description="Gly residues" evidence="1">
    <location>
        <begin position="87"/>
        <end position="103"/>
    </location>
</feature>
<sequence>MGLLKIQINNQELVKGMPAEFSSMMQYLQSMAYEDTPDYSYLENLMRSVMKRENCRESDLYDWEYQDATEFSGARTIKDDSAQHEGVSGGGKLITSYDGGGDQGTPFGSYRGQGMFSGSQGAGGGSRTPKRNPQPPLDPPPNHFGRGVSVGSALSTSPGYARQVASRSYEVSGVSPLYSGGDIYAKRGPRPRPSMPSDHNERIYNRPVRSQTAGQPRTRLDGEEAHHMHDNRRASERDPAMSLNQAGRKSSSRCTGCAIM</sequence>
<feature type="compositionally biased region" description="Basic and acidic residues" evidence="1">
    <location>
        <begin position="218"/>
        <end position="239"/>
    </location>
</feature>
<dbReference type="PANTHER" id="PTHR11909">
    <property type="entry name" value="CASEIN KINASE-RELATED"/>
    <property type="match status" value="1"/>
</dbReference>
<protein>
    <submittedName>
        <fullName evidence="2">Uncharacterized protein</fullName>
    </submittedName>
</protein>
<feature type="region of interest" description="Disordered" evidence="1">
    <location>
        <begin position="176"/>
        <end position="260"/>
    </location>
</feature>
<dbReference type="EMBL" id="HBIB01048443">
    <property type="protein sequence ID" value="CAE0269504.1"/>
    <property type="molecule type" value="Transcribed_RNA"/>
</dbReference>
<accession>A0A7S3GKS4</accession>
<reference evidence="2" key="1">
    <citation type="submission" date="2021-01" db="EMBL/GenBank/DDBJ databases">
        <authorList>
            <person name="Corre E."/>
            <person name="Pelletier E."/>
            <person name="Niang G."/>
            <person name="Scheremetjew M."/>
            <person name="Finn R."/>
            <person name="Kale V."/>
            <person name="Holt S."/>
            <person name="Cochrane G."/>
            <person name="Meng A."/>
            <person name="Brown T."/>
            <person name="Cohen L."/>
        </authorList>
    </citation>
    <scope>NUCLEOTIDE SEQUENCE</scope>
    <source>
        <strain evidence="2">NIES-2562</strain>
    </source>
</reference>
<evidence type="ECO:0000313" key="2">
    <source>
        <dbReference type="EMBL" id="CAE0269504.1"/>
    </source>
</evidence>
<gene>
    <name evidence="2" type="ORF">PBIL07802_LOCUS31857</name>
</gene>
<feature type="region of interest" description="Disordered" evidence="1">
    <location>
        <begin position="76"/>
        <end position="156"/>
    </location>
</feature>
<organism evidence="2">
    <name type="scientific">Palpitomonas bilix</name>
    <dbReference type="NCBI Taxonomy" id="652834"/>
    <lineage>
        <taxon>Eukaryota</taxon>
        <taxon>Eukaryota incertae sedis</taxon>
    </lineage>
</organism>
<name>A0A7S3GKS4_9EUKA</name>
<dbReference type="AlphaFoldDB" id="A0A7S3GKS4"/>
<feature type="compositionally biased region" description="Polar residues" evidence="1">
    <location>
        <begin position="242"/>
        <end position="254"/>
    </location>
</feature>
<evidence type="ECO:0000256" key="1">
    <source>
        <dbReference type="SAM" id="MobiDB-lite"/>
    </source>
</evidence>
<dbReference type="Gene3D" id="1.10.510.10">
    <property type="entry name" value="Transferase(Phosphotransferase) domain 1"/>
    <property type="match status" value="1"/>
</dbReference>
<proteinExistence type="predicted"/>